<dbReference type="AlphaFoldDB" id="A0AAV4Y3S8"/>
<name>A0AAV4Y3S8_CAEEX</name>
<protein>
    <submittedName>
        <fullName evidence="1">Uncharacterized protein</fullName>
    </submittedName>
</protein>
<organism evidence="1 2">
    <name type="scientific">Caerostris extrusa</name>
    <name type="common">Bark spider</name>
    <name type="synonym">Caerostris bankana</name>
    <dbReference type="NCBI Taxonomy" id="172846"/>
    <lineage>
        <taxon>Eukaryota</taxon>
        <taxon>Metazoa</taxon>
        <taxon>Ecdysozoa</taxon>
        <taxon>Arthropoda</taxon>
        <taxon>Chelicerata</taxon>
        <taxon>Arachnida</taxon>
        <taxon>Araneae</taxon>
        <taxon>Araneomorphae</taxon>
        <taxon>Entelegynae</taxon>
        <taxon>Araneoidea</taxon>
        <taxon>Araneidae</taxon>
        <taxon>Caerostris</taxon>
    </lineage>
</organism>
<keyword evidence="2" id="KW-1185">Reference proteome</keyword>
<comment type="caution">
    <text evidence="1">The sequence shown here is derived from an EMBL/GenBank/DDBJ whole genome shotgun (WGS) entry which is preliminary data.</text>
</comment>
<evidence type="ECO:0000313" key="1">
    <source>
        <dbReference type="EMBL" id="GIZ02116.1"/>
    </source>
</evidence>
<dbReference type="Proteomes" id="UP001054945">
    <property type="component" value="Unassembled WGS sequence"/>
</dbReference>
<accession>A0AAV4Y3S8</accession>
<sequence length="83" mass="9175">MQTTAPCAMPKAVAVTFHICTVEEKRKYCEQPLQQPSPNCNNYRMVNDDRSDERLFPVANKDGQMVGNFCCQTIVGMSSGVSG</sequence>
<evidence type="ECO:0000313" key="2">
    <source>
        <dbReference type="Proteomes" id="UP001054945"/>
    </source>
</evidence>
<gene>
    <name evidence="1" type="ORF">CEXT_252151</name>
</gene>
<reference evidence="1 2" key="1">
    <citation type="submission" date="2021-06" db="EMBL/GenBank/DDBJ databases">
        <title>Caerostris extrusa draft genome.</title>
        <authorList>
            <person name="Kono N."/>
            <person name="Arakawa K."/>
        </authorList>
    </citation>
    <scope>NUCLEOTIDE SEQUENCE [LARGE SCALE GENOMIC DNA]</scope>
</reference>
<dbReference type="EMBL" id="BPLR01001397">
    <property type="protein sequence ID" value="GIZ02116.1"/>
    <property type="molecule type" value="Genomic_DNA"/>
</dbReference>
<proteinExistence type="predicted"/>